<reference evidence="3 4" key="1">
    <citation type="submission" date="2019-12" db="EMBL/GenBank/DDBJ databases">
        <authorList>
            <person name="Zhang Y.-J."/>
        </authorList>
    </citation>
    <scope>NUCLEOTIDE SEQUENCE [LARGE SCALE GENOMIC DNA]</scope>
    <source>
        <strain evidence="3 4">H18S-6</strain>
    </source>
</reference>
<feature type="transmembrane region" description="Helical" evidence="1">
    <location>
        <begin position="188"/>
        <end position="208"/>
    </location>
</feature>
<dbReference type="EMBL" id="WSFO01000005">
    <property type="protein sequence ID" value="KAE9629969.1"/>
    <property type="molecule type" value="Genomic_DNA"/>
</dbReference>
<evidence type="ECO:0000259" key="2">
    <source>
        <dbReference type="Pfam" id="PF00487"/>
    </source>
</evidence>
<feature type="domain" description="Fatty acid desaturase" evidence="2">
    <location>
        <begin position="39"/>
        <end position="269"/>
    </location>
</feature>
<comment type="caution">
    <text evidence="3">The sequence shown here is derived from an EMBL/GenBank/DDBJ whole genome shotgun (WGS) entry which is preliminary data.</text>
</comment>
<dbReference type="Pfam" id="PF00487">
    <property type="entry name" value="FA_desaturase"/>
    <property type="match status" value="1"/>
</dbReference>
<feature type="transmembrane region" description="Helical" evidence="1">
    <location>
        <begin position="12"/>
        <end position="31"/>
    </location>
</feature>
<dbReference type="AlphaFoldDB" id="A0A6A4RGI3"/>
<dbReference type="PANTHER" id="PTHR19353">
    <property type="entry name" value="FATTY ACID DESATURASE 2"/>
    <property type="match status" value="1"/>
</dbReference>
<keyword evidence="1" id="KW-1133">Transmembrane helix</keyword>
<dbReference type="InterPro" id="IPR005804">
    <property type="entry name" value="FA_desaturase_dom"/>
</dbReference>
<feature type="transmembrane region" description="Helical" evidence="1">
    <location>
        <begin position="37"/>
        <end position="58"/>
    </location>
</feature>
<proteinExistence type="predicted"/>
<dbReference type="GO" id="GO:0016020">
    <property type="term" value="C:membrane"/>
    <property type="evidence" value="ECO:0007669"/>
    <property type="project" value="TreeGrafter"/>
</dbReference>
<dbReference type="Proteomes" id="UP000441586">
    <property type="component" value="Unassembled WGS sequence"/>
</dbReference>
<organism evidence="3 4">
    <name type="scientific">Parasedimentitalea maritima</name>
    <dbReference type="NCBI Taxonomy" id="2578117"/>
    <lineage>
        <taxon>Bacteria</taxon>
        <taxon>Pseudomonadati</taxon>
        <taxon>Pseudomonadota</taxon>
        <taxon>Alphaproteobacteria</taxon>
        <taxon>Rhodobacterales</taxon>
        <taxon>Paracoccaceae</taxon>
        <taxon>Parasedimentitalea</taxon>
    </lineage>
</organism>
<keyword evidence="1" id="KW-0812">Transmembrane</keyword>
<dbReference type="GO" id="GO:0008610">
    <property type="term" value="P:lipid biosynthetic process"/>
    <property type="evidence" value="ECO:0007669"/>
    <property type="project" value="UniProtKB-ARBA"/>
</dbReference>
<keyword evidence="1" id="KW-0472">Membrane</keyword>
<dbReference type="InterPro" id="IPR012171">
    <property type="entry name" value="Fatty_acid_desaturase"/>
</dbReference>
<evidence type="ECO:0000256" key="1">
    <source>
        <dbReference type="SAM" id="Phobius"/>
    </source>
</evidence>
<accession>A0A6A4RGI3</accession>
<evidence type="ECO:0000313" key="3">
    <source>
        <dbReference type="EMBL" id="KAE9629969.1"/>
    </source>
</evidence>
<evidence type="ECO:0000313" key="4">
    <source>
        <dbReference type="Proteomes" id="UP000441586"/>
    </source>
</evidence>
<gene>
    <name evidence="3" type="ORF">GP644_09755</name>
</gene>
<sequence length="300" mass="34518">MSKPLSKGPEWGTFLLILSCYGLWFAALALLPDVSLFLTIIVTSALVAFHSSLTHEALHGHPFRSKALNETLMAAQLNMAIPYNRFRDTHLAHHKDESLTDPYDDPESNFLDPAAWREMPRWKRRLYRANNTLLGRILLGPMIGQCCFLVSDVRAAWRGDRSVIWAWALHVPGVVMVVWLISQTPMPFWAYCIAAYLGLGLVKIRTFLEHRAHDQIDARTVVVEDRGPLAFLFLNNNFHVVHHLHPGVPWYALPKLYRERQSDFSSANEGYIYPSYRDVFRRYFLRGKDPVSHPLWHSGE</sequence>
<feature type="transmembrane region" description="Helical" evidence="1">
    <location>
        <begin position="133"/>
        <end position="151"/>
    </location>
</feature>
<dbReference type="CDD" id="cd03509">
    <property type="entry name" value="DesA_FADS-like"/>
    <property type="match status" value="1"/>
</dbReference>
<protein>
    <submittedName>
        <fullName evidence="3">Fatty acid desaturase</fullName>
    </submittedName>
</protein>
<dbReference type="PANTHER" id="PTHR19353:SF19">
    <property type="entry name" value="DELTA(5) FATTY ACID DESATURASE C-RELATED"/>
    <property type="match status" value="1"/>
</dbReference>
<dbReference type="RefSeq" id="WP_158979119.1">
    <property type="nucleotide sequence ID" value="NZ_WSFO01000005.1"/>
</dbReference>
<dbReference type="GO" id="GO:0016717">
    <property type="term" value="F:oxidoreductase activity, acting on paired donors, with oxidation of a pair of donors resulting in the reduction of molecular oxygen to two molecules of water"/>
    <property type="evidence" value="ECO:0007669"/>
    <property type="project" value="TreeGrafter"/>
</dbReference>
<feature type="transmembrane region" description="Helical" evidence="1">
    <location>
        <begin position="163"/>
        <end position="181"/>
    </location>
</feature>
<name>A0A6A4RGI3_9RHOB</name>